<evidence type="ECO:0000256" key="1">
    <source>
        <dbReference type="ARBA" id="ARBA00022723"/>
    </source>
</evidence>
<evidence type="ECO:0000313" key="9">
    <source>
        <dbReference type="Proteomes" id="UP000320762"/>
    </source>
</evidence>
<keyword evidence="1" id="KW-0479">Metal-binding</keyword>
<evidence type="ECO:0000256" key="3">
    <source>
        <dbReference type="ARBA" id="ARBA00022771"/>
    </source>
</evidence>
<keyword evidence="9" id="KW-1185">Reference proteome</keyword>
<dbReference type="InterPro" id="IPR036236">
    <property type="entry name" value="Znf_C2H2_sf"/>
</dbReference>
<dbReference type="FunFam" id="3.30.160.60:FF:000125">
    <property type="entry name" value="Putative zinc finger protein 143"/>
    <property type="match status" value="1"/>
</dbReference>
<keyword evidence="4" id="KW-0862">Zinc</keyword>
<dbReference type="SMART" id="SM00355">
    <property type="entry name" value="ZnF_C2H2"/>
    <property type="match status" value="2"/>
</dbReference>
<dbReference type="EMBL" id="VDMD01000001">
    <property type="protein sequence ID" value="TRM70211.1"/>
    <property type="molecule type" value="Genomic_DNA"/>
</dbReference>
<feature type="compositionally biased region" description="Low complexity" evidence="6">
    <location>
        <begin position="86"/>
        <end position="98"/>
    </location>
</feature>
<evidence type="ECO:0000313" key="8">
    <source>
        <dbReference type="EMBL" id="TRM70211.1"/>
    </source>
</evidence>
<evidence type="ECO:0000256" key="6">
    <source>
        <dbReference type="SAM" id="MobiDB-lite"/>
    </source>
</evidence>
<organism evidence="8 9">
    <name type="scientific">Schizophyllum amplum</name>
    <dbReference type="NCBI Taxonomy" id="97359"/>
    <lineage>
        <taxon>Eukaryota</taxon>
        <taxon>Fungi</taxon>
        <taxon>Dikarya</taxon>
        <taxon>Basidiomycota</taxon>
        <taxon>Agaricomycotina</taxon>
        <taxon>Agaricomycetes</taxon>
        <taxon>Agaricomycetidae</taxon>
        <taxon>Agaricales</taxon>
        <taxon>Schizophyllaceae</taxon>
        <taxon>Schizophyllum</taxon>
    </lineage>
</organism>
<dbReference type="SUPFAM" id="SSF57667">
    <property type="entry name" value="beta-beta-alpha zinc fingers"/>
    <property type="match status" value="1"/>
</dbReference>
<dbReference type="Pfam" id="PF00096">
    <property type="entry name" value="zf-C2H2"/>
    <property type="match status" value="2"/>
</dbReference>
<dbReference type="PROSITE" id="PS00028">
    <property type="entry name" value="ZINC_FINGER_C2H2_1"/>
    <property type="match status" value="2"/>
</dbReference>
<reference evidence="8 9" key="1">
    <citation type="journal article" date="2019" name="New Phytol.">
        <title>Comparative genomics reveals unique wood-decay strategies and fruiting body development in the Schizophyllaceae.</title>
        <authorList>
            <person name="Almasi E."/>
            <person name="Sahu N."/>
            <person name="Krizsan K."/>
            <person name="Balint B."/>
            <person name="Kovacs G.M."/>
            <person name="Kiss B."/>
            <person name="Cseklye J."/>
            <person name="Drula E."/>
            <person name="Henrissat B."/>
            <person name="Nagy I."/>
            <person name="Chovatia M."/>
            <person name="Adam C."/>
            <person name="LaButti K."/>
            <person name="Lipzen A."/>
            <person name="Riley R."/>
            <person name="Grigoriev I.V."/>
            <person name="Nagy L.G."/>
        </authorList>
    </citation>
    <scope>NUCLEOTIDE SEQUENCE [LARGE SCALE GENOMIC DNA]</scope>
    <source>
        <strain evidence="8 9">NL-1724</strain>
    </source>
</reference>
<dbReference type="GO" id="GO:0000978">
    <property type="term" value="F:RNA polymerase II cis-regulatory region sequence-specific DNA binding"/>
    <property type="evidence" value="ECO:0007669"/>
    <property type="project" value="TreeGrafter"/>
</dbReference>
<dbReference type="GO" id="GO:0000785">
    <property type="term" value="C:chromatin"/>
    <property type="evidence" value="ECO:0007669"/>
    <property type="project" value="TreeGrafter"/>
</dbReference>
<evidence type="ECO:0000256" key="2">
    <source>
        <dbReference type="ARBA" id="ARBA00022737"/>
    </source>
</evidence>
<dbReference type="GO" id="GO:0005667">
    <property type="term" value="C:transcription regulator complex"/>
    <property type="evidence" value="ECO:0007669"/>
    <property type="project" value="TreeGrafter"/>
</dbReference>
<dbReference type="PANTHER" id="PTHR14003:SF19">
    <property type="entry name" value="YY2 TRANSCRIPTION FACTOR"/>
    <property type="match status" value="1"/>
</dbReference>
<dbReference type="Proteomes" id="UP000320762">
    <property type="component" value="Unassembled WGS sequence"/>
</dbReference>
<keyword evidence="3 5" id="KW-0863">Zinc-finger</keyword>
<keyword evidence="2" id="KW-0677">Repeat</keyword>
<dbReference type="OrthoDB" id="6077919at2759"/>
<dbReference type="PROSITE" id="PS50157">
    <property type="entry name" value="ZINC_FINGER_C2H2_2"/>
    <property type="match status" value="2"/>
</dbReference>
<feature type="domain" description="C2H2-type" evidence="7">
    <location>
        <begin position="105"/>
        <end position="132"/>
    </location>
</feature>
<proteinExistence type="predicted"/>
<accession>A0A550CZJ1</accession>
<dbReference type="GO" id="GO:0031519">
    <property type="term" value="C:PcG protein complex"/>
    <property type="evidence" value="ECO:0007669"/>
    <property type="project" value="TreeGrafter"/>
</dbReference>
<dbReference type="GO" id="GO:0000981">
    <property type="term" value="F:DNA-binding transcription factor activity, RNA polymerase II-specific"/>
    <property type="evidence" value="ECO:0007669"/>
    <property type="project" value="UniProtKB-ARBA"/>
</dbReference>
<dbReference type="InterPro" id="IPR013087">
    <property type="entry name" value="Znf_C2H2_type"/>
</dbReference>
<evidence type="ECO:0000256" key="5">
    <source>
        <dbReference type="PROSITE-ProRule" id="PRU00042"/>
    </source>
</evidence>
<dbReference type="STRING" id="97359.A0A550CZJ1"/>
<evidence type="ECO:0000256" key="4">
    <source>
        <dbReference type="ARBA" id="ARBA00022833"/>
    </source>
</evidence>
<evidence type="ECO:0000259" key="7">
    <source>
        <dbReference type="PROSITE" id="PS50157"/>
    </source>
</evidence>
<feature type="domain" description="C2H2-type" evidence="7">
    <location>
        <begin position="133"/>
        <end position="162"/>
    </location>
</feature>
<gene>
    <name evidence="8" type="ORF">BD626DRAFT_476638</name>
</gene>
<dbReference type="PANTHER" id="PTHR14003">
    <property type="entry name" value="TRANSCRIPTIONAL REPRESSOR PROTEIN YY"/>
    <property type="match status" value="1"/>
</dbReference>
<feature type="region of interest" description="Disordered" evidence="6">
    <location>
        <begin position="47"/>
        <end position="102"/>
    </location>
</feature>
<protein>
    <recommendedName>
        <fullName evidence="7">C2H2-type domain-containing protein</fullName>
    </recommendedName>
</protein>
<dbReference type="FunFam" id="3.30.160.60:FF:000065">
    <property type="entry name" value="B-cell CLL/lymphoma 6, member B"/>
    <property type="match status" value="1"/>
</dbReference>
<name>A0A550CZJ1_9AGAR</name>
<dbReference type="Gene3D" id="3.30.160.60">
    <property type="entry name" value="Classic Zinc Finger"/>
    <property type="match status" value="2"/>
</dbReference>
<sequence>MGRSRPHAAAGVQEMACAGRIMGGGKRAARGFQLCDPILIFATMASSEPQGGDSAHPADEAQETGPAVVSDSSPVVRHAPPPAPAAAPSTTPTSAAAARRGPKVHPCTVCDKIFTRPSALDTHMNIHSNSRPHECKHPGCDAAFTVKSNMKRHRRTHGDEFHDAMEAAEKAQLTADGPVFEEPIVVQSPELPSTSSKKLALQWLPPNAVSRNAKYASNAGGEGGSGSNS</sequence>
<comment type="caution">
    <text evidence="8">The sequence shown here is derived from an EMBL/GenBank/DDBJ whole genome shotgun (WGS) entry which is preliminary data.</text>
</comment>
<dbReference type="GO" id="GO:0008270">
    <property type="term" value="F:zinc ion binding"/>
    <property type="evidence" value="ECO:0007669"/>
    <property type="project" value="UniProtKB-KW"/>
</dbReference>
<dbReference type="AlphaFoldDB" id="A0A550CZJ1"/>